<comment type="caution">
    <text evidence="2">The sequence shown here is derived from an EMBL/GenBank/DDBJ whole genome shotgun (WGS) entry which is preliminary data.</text>
</comment>
<protein>
    <submittedName>
        <fullName evidence="2">Uncharacterized protein</fullName>
    </submittedName>
</protein>
<evidence type="ECO:0000313" key="3">
    <source>
        <dbReference type="Proteomes" id="UP001501447"/>
    </source>
</evidence>
<dbReference type="EMBL" id="BAAARJ010000014">
    <property type="protein sequence ID" value="GAA2625130.1"/>
    <property type="molecule type" value="Genomic_DNA"/>
</dbReference>
<feature type="compositionally biased region" description="Polar residues" evidence="1">
    <location>
        <begin position="1"/>
        <end position="15"/>
    </location>
</feature>
<evidence type="ECO:0000256" key="1">
    <source>
        <dbReference type="SAM" id="MobiDB-lite"/>
    </source>
</evidence>
<feature type="region of interest" description="Disordered" evidence="1">
    <location>
        <begin position="1"/>
        <end position="87"/>
    </location>
</feature>
<evidence type="ECO:0000313" key="2">
    <source>
        <dbReference type="EMBL" id="GAA2625130.1"/>
    </source>
</evidence>
<sequence length="87" mass="8942">MLGSATFTMVTSTSRMKAPRQTANRGHHLRISGSPFGSDRVGSVRIGSGVRAVQEEGRDGDNGMGRGRTGPDLEGAGRDGGGTPSGR</sequence>
<proteinExistence type="predicted"/>
<name>A0ABN3QFE0_9ACTN</name>
<feature type="compositionally biased region" description="Gly residues" evidence="1">
    <location>
        <begin position="78"/>
        <end position="87"/>
    </location>
</feature>
<reference evidence="3" key="1">
    <citation type="journal article" date="2019" name="Int. J. Syst. Evol. Microbiol.">
        <title>The Global Catalogue of Microorganisms (GCM) 10K type strain sequencing project: providing services to taxonomists for standard genome sequencing and annotation.</title>
        <authorList>
            <consortium name="The Broad Institute Genomics Platform"/>
            <consortium name="The Broad Institute Genome Sequencing Center for Infectious Disease"/>
            <person name="Wu L."/>
            <person name="Ma J."/>
        </authorList>
    </citation>
    <scope>NUCLEOTIDE SEQUENCE [LARGE SCALE GENOMIC DNA]</scope>
    <source>
        <strain evidence="3">JCM 16373</strain>
    </source>
</reference>
<keyword evidence="3" id="KW-1185">Reference proteome</keyword>
<accession>A0ABN3QFE0</accession>
<gene>
    <name evidence="2" type="ORF">GCM10009863_44670</name>
</gene>
<dbReference type="Proteomes" id="UP001501447">
    <property type="component" value="Unassembled WGS sequence"/>
</dbReference>
<organism evidence="2 3">
    <name type="scientific">Streptomyces axinellae</name>
    <dbReference type="NCBI Taxonomy" id="552788"/>
    <lineage>
        <taxon>Bacteria</taxon>
        <taxon>Bacillati</taxon>
        <taxon>Actinomycetota</taxon>
        <taxon>Actinomycetes</taxon>
        <taxon>Kitasatosporales</taxon>
        <taxon>Streptomycetaceae</taxon>
        <taxon>Streptomyces</taxon>
    </lineage>
</organism>